<evidence type="ECO:0000313" key="3">
    <source>
        <dbReference type="Proteomes" id="UP000646523"/>
    </source>
</evidence>
<dbReference type="Gene3D" id="3.40.50.720">
    <property type="entry name" value="NAD(P)-binding Rossmann-like Domain"/>
    <property type="match status" value="1"/>
</dbReference>
<reference evidence="2" key="1">
    <citation type="journal article" date="2014" name="Int. J. Syst. Evol. Microbiol.">
        <title>Complete genome sequence of Corynebacterium casei LMG S-19264T (=DSM 44701T), isolated from a smear-ripened cheese.</title>
        <authorList>
            <consortium name="US DOE Joint Genome Institute (JGI-PGF)"/>
            <person name="Walter F."/>
            <person name="Albersmeier A."/>
            <person name="Kalinowski J."/>
            <person name="Ruckert C."/>
        </authorList>
    </citation>
    <scope>NUCLEOTIDE SEQUENCE</scope>
    <source>
        <strain evidence="2">CGMCC 4.7368</strain>
    </source>
</reference>
<dbReference type="Pfam" id="PF08240">
    <property type="entry name" value="ADH_N"/>
    <property type="match status" value="1"/>
</dbReference>
<dbReference type="SUPFAM" id="SSF51735">
    <property type="entry name" value="NAD(P)-binding Rossmann-fold domains"/>
    <property type="match status" value="1"/>
</dbReference>
<reference evidence="2" key="2">
    <citation type="submission" date="2020-09" db="EMBL/GenBank/DDBJ databases">
        <authorList>
            <person name="Sun Q."/>
            <person name="Zhou Y."/>
        </authorList>
    </citation>
    <scope>NUCLEOTIDE SEQUENCE</scope>
    <source>
        <strain evidence="2">CGMCC 4.7368</strain>
    </source>
</reference>
<sequence length="315" mass="32051">MRALLVDRSVPGGLRLGEAPDPVPAPNQALVRVTATSLNYGEVAFGIRNAPQGTILGWDAAGIVERAAADGSGPAPGTRVVTLAADGAWAELRAVDTDLMGAVPQEADLGAISTVPVAGASALRALHRLGPILGRRVLVTGATGGVGRYAVQLAHLGGAQVVASTGDPAAHGESLRELGADEVVSGPHAVTEPVDGVLDLVGGDQLVSAYDRLAGGGTLVTVGHAADSGESFPAGAFSGGHERHDRSIVTFFLLACRNLAPDLTWLAGGVAAGRLTPRISWRGSWREAAKATEALLGRRLHGKAVLEIESDPKIA</sequence>
<dbReference type="Gene3D" id="3.90.180.10">
    <property type="entry name" value="Medium-chain alcohol dehydrogenases, catalytic domain"/>
    <property type="match status" value="1"/>
</dbReference>
<gene>
    <name evidence="2" type="ORF">GCM10012289_13150</name>
</gene>
<dbReference type="PANTHER" id="PTHR43482">
    <property type="entry name" value="PROTEIN AST1-RELATED"/>
    <property type="match status" value="1"/>
</dbReference>
<proteinExistence type="predicted"/>
<dbReference type="EMBL" id="BMNH01000002">
    <property type="protein sequence ID" value="GGO64225.1"/>
    <property type="molecule type" value="Genomic_DNA"/>
</dbReference>
<dbReference type="AlphaFoldDB" id="A0A917YQM3"/>
<dbReference type="GO" id="GO:0016491">
    <property type="term" value="F:oxidoreductase activity"/>
    <property type="evidence" value="ECO:0007669"/>
    <property type="project" value="InterPro"/>
</dbReference>
<dbReference type="SMART" id="SM00829">
    <property type="entry name" value="PKS_ER"/>
    <property type="match status" value="1"/>
</dbReference>
<dbReference type="InterPro" id="IPR036291">
    <property type="entry name" value="NAD(P)-bd_dom_sf"/>
</dbReference>
<evidence type="ECO:0000313" key="2">
    <source>
        <dbReference type="EMBL" id="GGO64225.1"/>
    </source>
</evidence>
<dbReference type="RefSeq" id="WP_189123040.1">
    <property type="nucleotide sequence ID" value="NZ_BMNH01000002.1"/>
</dbReference>
<evidence type="ECO:0000259" key="1">
    <source>
        <dbReference type="SMART" id="SM00829"/>
    </source>
</evidence>
<dbReference type="Pfam" id="PF13602">
    <property type="entry name" value="ADH_zinc_N_2"/>
    <property type="match status" value="1"/>
</dbReference>
<protein>
    <submittedName>
        <fullName evidence="2">Oxidoreductase</fullName>
    </submittedName>
</protein>
<dbReference type="InterPro" id="IPR013154">
    <property type="entry name" value="ADH-like_N"/>
</dbReference>
<feature type="domain" description="Enoyl reductase (ER)" evidence="1">
    <location>
        <begin position="9"/>
        <end position="306"/>
    </location>
</feature>
<name>A0A917YQM3_9ACTN</name>
<dbReference type="InterPro" id="IPR011032">
    <property type="entry name" value="GroES-like_sf"/>
</dbReference>
<dbReference type="CDD" id="cd08270">
    <property type="entry name" value="MDR4"/>
    <property type="match status" value="1"/>
</dbReference>
<organism evidence="2 3">
    <name type="scientific">Nonomuraea cavernae</name>
    <dbReference type="NCBI Taxonomy" id="2045107"/>
    <lineage>
        <taxon>Bacteria</taxon>
        <taxon>Bacillati</taxon>
        <taxon>Actinomycetota</taxon>
        <taxon>Actinomycetes</taxon>
        <taxon>Streptosporangiales</taxon>
        <taxon>Streptosporangiaceae</taxon>
        <taxon>Nonomuraea</taxon>
    </lineage>
</organism>
<comment type="caution">
    <text evidence="2">The sequence shown here is derived from an EMBL/GenBank/DDBJ whole genome shotgun (WGS) entry which is preliminary data.</text>
</comment>
<keyword evidence="3" id="KW-1185">Reference proteome</keyword>
<dbReference type="InterPro" id="IPR052585">
    <property type="entry name" value="Lipid_raft_assoc_Zn_ADH"/>
</dbReference>
<accession>A0A917YQM3</accession>
<dbReference type="InterPro" id="IPR020843">
    <property type="entry name" value="ER"/>
</dbReference>
<dbReference type="Proteomes" id="UP000646523">
    <property type="component" value="Unassembled WGS sequence"/>
</dbReference>
<dbReference type="PANTHER" id="PTHR43482:SF1">
    <property type="entry name" value="PROTEIN AST1-RELATED"/>
    <property type="match status" value="1"/>
</dbReference>
<dbReference type="SUPFAM" id="SSF50129">
    <property type="entry name" value="GroES-like"/>
    <property type="match status" value="1"/>
</dbReference>